<keyword evidence="3" id="KW-0812">Transmembrane</keyword>
<dbReference type="EMBL" id="CP000806">
    <property type="protein sequence ID" value="ACB52962.1"/>
    <property type="molecule type" value="Genomic_DNA"/>
</dbReference>
<dbReference type="InterPro" id="IPR008271">
    <property type="entry name" value="Ser/Thr_kinase_AS"/>
</dbReference>
<dbReference type="STRING" id="43989.cce_3614"/>
<dbReference type="Proteomes" id="UP000001203">
    <property type="component" value="Chromosome circular"/>
</dbReference>
<organism evidence="5 6">
    <name type="scientific">Crocosphaera subtropica (strain ATCC 51142 / BH68)</name>
    <name type="common">Cyanothece sp. (strain ATCC 51142)</name>
    <dbReference type="NCBI Taxonomy" id="43989"/>
    <lineage>
        <taxon>Bacteria</taxon>
        <taxon>Bacillati</taxon>
        <taxon>Cyanobacteriota</taxon>
        <taxon>Cyanophyceae</taxon>
        <taxon>Oscillatoriophycideae</taxon>
        <taxon>Chroococcales</taxon>
        <taxon>Aphanothecaceae</taxon>
        <taxon>Crocosphaera</taxon>
        <taxon>Crocosphaera subtropica</taxon>
    </lineage>
</organism>
<keyword evidence="3" id="KW-0472">Membrane</keyword>
<evidence type="ECO:0000256" key="1">
    <source>
        <dbReference type="ARBA" id="ARBA00022741"/>
    </source>
</evidence>
<feature type="transmembrane region" description="Helical" evidence="3">
    <location>
        <begin position="399"/>
        <end position="417"/>
    </location>
</feature>
<dbReference type="GO" id="GO:0005524">
    <property type="term" value="F:ATP binding"/>
    <property type="evidence" value="ECO:0007669"/>
    <property type="project" value="UniProtKB-KW"/>
</dbReference>
<proteinExistence type="predicted"/>
<keyword evidence="5" id="KW-0418">Kinase</keyword>
<keyword evidence="3" id="KW-1133">Transmembrane helix</keyword>
<keyword evidence="2" id="KW-0067">ATP-binding</keyword>
<name>B1X0S3_CROS5</name>
<dbReference type="InterPro" id="IPR000719">
    <property type="entry name" value="Prot_kinase_dom"/>
</dbReference>
<dbReference type="SUPFAM" id="SSF56112">
    <property type="entry name" value="Protein kinase-like (PK-like)"/>
    <property type="match status" value="1"/>
</dbReference>
<dbReference type="GO" id="GO:0004674">
    <property type="term" value="F:protein serine/threonine kinase activity"/>
    <property type="evidence" value="ECO:0007669"/>
    <property type="project" value="UniProtKB-KW"/>
</dbReference>
<dbReference type="eggNOG" id="COG0515">
    <property type="taxonomic scope" value="Bacteria"/>
</dbReference>
<gene>
    <name evidence="5" type="ordered locus">cce_3614</name>
</gene>
<reference evidence="5 6" key="1">
    <citation type="journal article" date="2008" name="Proc. Natl. Acad. Sci. U.S.A.">
        <title>The genome of Cyanothece 51142, a unicellular diazotrophic cyanobacterium important in the marine nitrogen cycle.</title>
        <authorList>
            <person name="Welsh E.A."/>
            <person name="Liberton M."/>
            <person name="Stoeckel J."/>
            <person name="Loh T."/>
            <person name="Elvitigala T."/>
            <person name="Wang C."/>
            <person name="Wollam A."/>
            <person name="Fulton R.S."/>
            <person name="Clifton S.W."/>
            <person name="Jacobs J.M."/>
            <person name="Aurora R."/>
            <person name="Ghosh B.K."/>
            <person name="Sherman L.A."/>
            <person name="Smith R.D."/>
            <person name="Wilson R.K."/>
            <person name="Pakrasi H.B."/>
        </authorList>
    </citation>
    <scope>NUCLEOTIDE SEQUENCE [LARGE SCALE GENOMIC DNA]</scope>
    <source>
        <strain evidence="6">ATCC 51142 / BH68</strain>
    </source>
</reference>
<dbReference type="AlphaFoldDB" id="B1X0S3"/>
<dbReference type="Gene3D" id="1.10.510.10">
    <property type="entry name" value="Transferase(Phosphotransferase) domain 1"/>
    <property type="match status" value="1"/>
</dbReference>
<keyword evidence="1" id="KW-0547">Nucleotide-binding</keyword>
<protein>
    <submittedName>
        <fullName evidence="5">Serine/threonine protein kinase</fullName>
    </submittedName>
</protein>
<dbReference type="RefSeq" id="WP_009545226.1">
    <property type="nucleotide sequence ID" value="NC_010546.1"/>
</dbReference>
<dbReference type="SMART" id="SM00220">
    <property type="entry name" value="S_TKc"/>
    <property type="match status" value="1"/>
</dbReference>
<keyword evidence="6" id="KW-1185">Reference proteome</keyword>
<dbReference type="PROSITE" id="PS50011">
    <property type="entry name" value="PROTEIN_KINASE_DOM"/>
    <property type="match status" value="1"/>
</dbReference>
<dbReference type="HOGENOM" id="CLU_000288_135_7_3"/>
<keyword evidence="5" id="KW-0723">Serine/threonine-protein kinase</keyword>
<feature type="domain" description="Protein kinase" evidence="4">
    <location>
        <begin position="12"/>
        <end position="296"/>
    </location>
</feature>
<dbReference type="Pfam" id="PF00069">
    <property type="entry name" value="Pkinase"/>
    <property type="match status" value="1"/>
</dbReference>
<dbReference type="KEGG" id="cyt:cce_3614"/>
<dbReference type="InterPro" id="IPR011009">
    <property type="entry name" value="Kinase-like_dom_sf"/>
</dbReference>
<dbReference type="PANTHER" id="PTHR24363:SF7">
    <property type="entry name" value="SERINE_THREONINE-PROTEIN KINASE-LIKE PROTEIN E"/>
    <property type="match status" value="1"/>
</dbReference>
<dbReference type="OrthoDB" id="5518868at2"/>
<evidence type="ECO:0000256" key="2">
    <source>
        <dbReference type="ARBA" id="ARBA00022840"/>
    </source>
</evidence>
<feature type="transmembrane region" description="Helical" evidence="3">
    <location>
        <begin position="364"/>
        <end position="387"/>
    </location>
</feature>
<evidence type="ECO:0000256" key="3">
    <source>
        <dbReference type="SAM" id="Phobius"/>
    </source>
</evidence>
<evidence type="ECO:0000259" key="4">
    <source>
        <dbReference type="PROSITE" id="PS50011"/>
    </source>
</evidence>
<keyword evidence="5" id="KW-0808">Transferase</keyword>
<sequence length="500" mass="57687">MFQVGDILCKRYRLLEPLGKTAVGHQTWLADDLFSPIDLYANKKKQLPWLTWFYNINQLFHPNIYEKVTVKLLAFNPQLSWEQFKLFEREARILQGLDHPFIPRYRNYFEVPQELGNGIPWFGLVEDYIPGKSLQDLLEQGERFSEAKIRKIAIKLLKILIYLHELNPPVLHRDIKPSNLILGEDNNIYLIDFGAVQDQNSVTNISFTVVGTSGYTPLEQFWGKAVFSSDLYALGATLIHLLTGISPTDLHNQDYQIEFEDEGKISPALKTWLITLTEIKLSQRHQTAREALQALQTGKTAQKKKLKNNLIQSSKKNELRTKVKLNKTDQSLQIIIPSSKLKLIGKLLKIETNLINNQLNFNQIVPLMTVSGLFLIPFSLIITGMMVKNPSFIMASLEIMGGMSFTTILILLLVYMISSMSSKTHLVFDKEMLKIQEKIFGFEYYQEQESKNNILGIFIHELSHRYNVTLNTRKMIYNLGNKLTEEEALFLTKEIEDWLN</sequence>
<evidence type="ECO:0000313" key="6">
    <source>
        <dbReference type="Proteomes" id="UP000001203"/>
    </source>
</evidence>
<dbReference type="PANTHER" id="PTHR24363">
    <property type="entry name" value="SERINE/THREONINE PROTEIN KINASE"/>
    <property type="match status" value="1"/>
</dbReference>
<accession>B1X0S3</accession>
<evidence type="ECO:0000313" key="5">
    <source>
        <dbReference type="EMBL" id="ACB52962.1"/>
    </source>
</evidence>
<dbReference type="PROSITE" id="PS00108">
    <property type="entry name" value="PROTEIN_KINASE_ST"/>
    <property type="match status" value="1"/>
</dbReference>
<dbReference type="CDD" id="cd14014">
    <property type="entry name" value="STKc_PknB_like"/>
    <property type="match status" value="1"/>
</dbReference>